<keyword evidence="3 5" id="KW-0067">ATP-binding</keyword>
<dbReference type="Gene3D" id="3.40.50.300">
    <property type="entry name" value="P-loop containing nucleotide triphosphate hydrolases"/>
    <property type="match status" value="1"/>
</dbReference>
<dbReference type="Pfam" id="PF00005">
    <property type="entry name" value="ABC_tran"/>
    <property type="match status" value="1"/>
</dbReference>
<organism evidence="5 6">
    <name type="scientific">Niallia oryzisoli</name>
    <dbReference type="NCBI Taxonomy" id="1737571"/>
    <lineage>
        <taxon>Bacteria</taxon>
        <taxon>Bacillati</taxon>
        <taxon>Bacillota</taxon>
        <taxon>Bacilli</taxon>
        <taxon>Bacillales</taxon>
        <taxon>Bacillaceae</taxon>
        <taxon>Niallia</taxon>
    </lineage>
</organism>
<dbReference type="SMART" id="SM00382">
    <property type="entry name" value="AAA"/>
    <property type="match status" value="1"/>
</dbReference>
<evidence type="ECO:0000259" key="4">
    <source>
        <dbReference type="PROSITE" id="PS50893"/>
    </source>
</evidence>
<dbReference type="InterPro" id="IPR003593">
    <property type="entry name" value="AAA+_ATPase"/>
</dbReference>
<proteinExistence type="predicted"/>
<sequence>MNRSIVVLQNASKQIHKKLILKDINLTFNIGLTTAIVGHNGSGKSTLLKLIAGIYEPTKGTIERMTKRISYVPEHFPENLRFKVKEYLYIMGKMRGLDSAVLQKNIHKYSGQFGIEAYLDTPLNNCSKGTKQKVGIILALLLKSDILLLDEPLSGLDAESQNELAMQLKSIKSDHCIVFTAHESLLVDRLADQVIQINKGKAESHLYSLTQGKQMVINIKVYDRSILHTLTGILEMKFEGQDTAVLIVSNHDSDRVLLQLLEQGCSILKLDERR</sequence>
<gene>
    <name evidence="5" type="ORF">R4Z09_22745</name>
</gene>
<feature type="domain" description="ABC transporter" evidence="4">
    <location>
        <begin position="6"/>
        <end position="224"/>
    </location>
</feature>
<dbReference type="GO" id="GO:0005524">
    <property type="term" value="F:ATP binding"/>
    <property type="evidence" value="ECO:0007669"/>
    <property type="project" value="UniProtKB-KW"/>
</dbReference>
<dbReference type="InterPro" id="IPR003439">
    <property type="entry name" value="ABC_transporter-like_ATP-bd"/>
</dbReference>
<evidence type="ECO:0000256" key="2">
    <source>
        <dbReference type="ARBA" id="ARBA00022741"/>
    </source>
</evidence>
<keyword evidence="2" id="KW-0547">Nucleotide-binding</keyword>
<name>A0ABZ2CDN4_9BACI</name>
<accession>A0ABZ2CDN4</accession>
<dbReference type="PROSITE" id="PS50893">
    <property type="entry name" value="ABC_TRANSPORTER_2"/>
    <property type="match status" value="1"/>
</dbReference>
<dbReference type="EMBL" id="CP137640">
    <property type="protein sequence ID" value="WVX80075.1"/>
    <property type="molecule type" value="Genomic_DNA"/>
</dbReference>
<evidence type="ECO:0000313" key="5">
    <source>
        <dbReference type="EMBL" id="WVX80075.1"/>
    </source>
</evidence>
<dbReference type="PANTHER" id="PTHR42939:SF1">
    <property type="entry name" value="ABC TRANSPORTER ATP-BINDING PROTEIN ALBC-RELATED"/>
    <property type="match status" value="1"/>
</dbReference>
<dbReference type="Proteomes" id="UP001357223">
    <property type="component" value="Chromosome"/>
</dbReference>
<dbReference type="SUPFAM" id="SSF52540">
    <property type="entry name" value="P-loop containing nucleoside triphosphate hydrolases"/>
    <property type="match status" value="1"/>
</dbReference>
<dbReference type="PANTHER" id="PTHR42939">
    <property type="entry name" value="ABC TRANSPORTER ATP-BINDING PROTEIN ALBC-RELATED"/>
    <property type="match status" value="1"/>
</dbReference>
<evidence type="ECO:0000313" key="6">
    <source>
        <dbReference type="Proteomes" id="UP001357223"/>
    </source>
</evidence>
<evidence type="ECO:0000256" key="1">
    <source>
        <dbReference type="ARBA" id="ARBA00022448"/>
    </source>
</evidence>
<keyword evidence="6" id="KW-1185">Reference proteome</keyword>
<evidence type="ECO:0000256" key="3">
    <source>
        <dbReference type="ARBA" id="ARBA00022840"/>
    </source>
</evidence>
<protein>
    <submittedName>
        <fullName evidence="5">ABC transporter ATP-binding protein</fullName>
    </submittedName>
</protein>
<dbReference type="InterPro" id="IPR051782">
    <property type="entry name" value="ABC_Transporter_VariousFunc"/>
</dbReference>
<reference evidence="5 6" key="1">
    <citation type="submission" date="2023-10" db="EMBL/GenBank/DDBJ databases">
        <title>Niallia locisalis sp.nov. isolated from a salt pond sample.</title>
        <authorList>
            <person name="Li X.-J."/>
            <person name="Dong L."/>
        </authorList>
    </citation>
    <scope>NUCLEOTIDE SEQUENCE [LARGE SCALE GENOMIC DNA]</scope>
    <source>
        <strain evidence="5 6">DSM 29761</strain>
    </source>
</reference>
<keyword evidence="1" id="KW-0813">Transport</keyword>
<dbReference type="RefSeq" id="WP_338449005.1">
    <property type="nucleotide sequence ID" value="NZ_CP137640.1"/>
</dbReference>
<dbReference type="InterPro" id="IPR027417">
    <property type="entry name" value="P-loop_NTPase"/>
</dbReference>